<feature type="transmembrane region" description="Helical" evidence="1">
    <location>
        <begin position="72"/>
        <end position="89"/>
    </location>
</feature>
<proteinExistence type="predicted"/>
<dbReference type="Pfam" id="PF09928">
    <property type="entry name" value="DUF2160"/>
    <property type="match status" value="1"/>
</dbReference>
<comment type="caution">
    <text evidence="2">The sequence shown here is derived from an EMBL/GenBank/DDBJ whole genome shotgun (WGS) entry which is preliminary data.</text>
</comment>
<dbReference type="EMBL" id="JAPUBN010000024">
    <property type="protein sequence ID" value="MCZ2723727.1"/>
    <property type="molecule type" value="Genomic_DNA"/>
</dbReference>
<evidence type="ECO:0000313" key="3">
    <source>
        <dbReference type="Proteomes" id="UP001149719"/>
    </source>
</evidence>
<reference evidence="2" key="1">
    <citation type="submission" date="2022-12" db="EMBL/GenBank/DDBJ databases">
        <title>Marinomonas 15G1-11 sp. nov, isolated from marine algae.</title>
        <authorList>
            <person name="Butt M."/>
            <person name="Choi D.G."/>
            <person name="Kim J.M."/>
            <person name="Lee J.K."/>
            <person name="Baek J.H."/>
            <person name="Jeon C.O."/>
        </authorList>
    </citation>
    <scope>NUCLEOTIDE SEQUENCE</scope>
    <source>
        <strain evidence="2">15G1-11</strain>
    </source>
</reference>
<feature type="transmembrane region" description="Helical" evidence="1">
    <location>
        <begin position="6"/>
        <end position="30"/>
    </location>
</feature>
<organism evidence="2 3">
    <name type="scientific">Marinomonas phaeophyticola</name>
    <dbReference type="NCBI Taxonomy" id="3004091"/>
    <lineage>
        <taxon>Bacteria</taxon>
        <taxon>Pseudomonadati</taxon>
        <taxon>Pseudomonadota</taxon>
        <taxon>Gammaproteobacteria</taxon>
        <taxon>Oceanospirillales</taxon>
        <taxon>Oceanospirillaceae</taxon>
        <taxon>Marinomonas</taxon>
    </lineage>
</organism>
<dbReference type="InterPro" id="IPR018678">
    <property type="entry name" value="DUF2160_TM"/>
</dbReference>
<dbReference type="Proteomes" id="UP001149719">
    <property type="component" value="Unassembled WGS sequence"/>
</dbReference>
<keyword evidence="1" id="KW-0812">Transmembrane</keyword>
<evidence type="ECO:0000313" key="2">
    <source>
        <dbReference type="EMBL" id="MCZ2723727.1"/>
    </source>
</evidence>
<evidence type="ECO:0000256" key="1">
    <source>
        <dbReference type="SAM" id="Phobius"/>
    </source>
</evidence>
<sequence length="90" mass="10042">MEWMSWTLPTALFFSGIAIILIGMTAWQIVSPSIERRGFIPLETTRGDRLFIGLLSSAFIHLAFVALTNADLAVATALCVIWMVILMRWG</sequence>
<keyword evidence="1" id="KW-0472">Membrane</keyword>
<keyword evidence="3" id="KW-1185">Reference proteome</keyword>
<gene>
    <name evidence="2" type="ORF">O1D97_19420</name>
</gene>
<name>A0ABT4JZB4_9GAMM</name>
<accession>A0ABT4JZB4</accession>
<protein>
    <submittedName>
        <fullName evidence="2">DUF2160 domain-containing protein</fullName>
    </submittedName>
</protein>
<keyword evidence="1" id="KW-1133">Transmembrane helix</keyword>
<dbReference type="RefSeq" id="WP_269127874.1">
    <property type="nucleotide sequence ID" value="NZ_JAPUBN010000024.1"/>
</dbReference>